<dbReference type="InterPro" id="IPR019778">
    <property type="entry name" value="Class_I_Hydrophobin_CS"/>
</dbReference>
<evidence type="ECO:0000313" key="10">
    <source>
        <dbReference type="Proteomes" id="UP001556367"/>
    </source>
</evidence>
<comment type="subcellular location">
    <subcellularLocation>
        <location evidence="1 8">Secreted</location>
        <location evidence="1 8">Cell wall</location>
    </subcellularLocation>
</comment>
<dbReference type="CDD" id="cd23507">
    <property type="entry name" value="hydrophobin_I"/>
    <property type="match status" value="1"/>
</dbReference>
<evidence type="ECO:0000256" key="7">
    <source>
        <dbReference type="ARBA" id="ARBA00093546"/>
    </source>
</evidence>
<name>A0ABR3IYD5_9AGAR</name>
<accession>A0ABR3IYD5</accession>
<keyword evidence="6 8" id="KW-1015">Disulfide bond</keyword>
<dbReference type="Proteomes" id="UP001556367">
    <property type="component" value="Unassembled WGS sequence"/>
</dbReference>
<feature type="signal peptide" evidence="8">
    <location>
        <begin position="1"/>
        <end position="21"/>
    </location>
</feature>
<evidence type="ECO:0000256" key="2">
    <source>
        <dbReference type="ARBA" id="ARBA00010446"/>
    </source>
</evidence>
<keyword evidence="10" id="KW-1185">Reference proteome</keyword>
<keyword evidence="3 8" id="KW-0134">Cell wall</keyword>
<sequence>MFSRVAPASVLALPILAAAMAVVPRTEPASQCNTGSLQCCNSVQSSKSSVVGLLAGLLGIVLGPLDVLVGVTCSPISVIGVGGNSCTAQPVCCTGNSFVSQSDSKMCSSSSLNWPMYRRAFLFSGARLSTSISKERGFCYSFGSHGCSLLRISVSLLDCVIEAMEIFEIGD</sequence>
<evidence type="ECO:0000313" key="9">
    <source>
        <dbReference type="EMBL" id="KAL0948210.1"/>
    </source>
</evidence>
<keyword evidence="5 8" id="KW-0732">Signal</keyword>
<organism evidence="9 10">
    <name type="scientific">Hohenbuehelia grisea</name>
    <dbReference type="NCBI Taxonomy" id="104357"/>
    <lineage>
        <taxon>Eukaryota</taxon>
        <taxon>Fungi</taxon>
        <taxon>Dikarya</taxon>
        <taxon>Basidiomycota</taxon>
        <taxon>Agaricomycotina</taxon>
        <taxon>Agaricomycetes</taxon>
        <taxon>Agaricomycetidae</taxon>
        <taxon>Agaricales</taxon>
        <taxon>Pleurotineae</taxon>
        <taxon>Pleurotaceae</taxon>
        <taxon>Hohenbuehelia</taxon>
    </lineage>
</organism>
<evidence type="ECO:0000256" key="3">
    <source>
        <dbReference type="ARBA" id="ARBA00022512"/>
    </source>
</evidence>
<dbReference type="PROSITE" id="PS00956">
    <property type="entry name" value="HYDROPHOBIN"/>
    <property type="match status" value="1"/>
</dbReference>
<gene>
    <name evidence="9" type="ORF">HGRIS_010816</name>
</gene>
<keyword evidence="4 8" id="KW-0964">Secreted</keyword>
<dbReference type="EMBL" id="JASNQZ010000014">
    <property type="protein sequence ID" value="KAL0948210.1"/>
    <property type="molecule type" value="Genomic_DNA"/>
</dbReference>
<proteinExistence type="inferred from homology"/>
<evidence type="ECO:0000256" key="1">
    <source>
        <dbReference type="ARBA" id="ARBA00004191"/>
    </source>
</evidence>
<dbReference type="SMART" id="SM00075">
    <property type="entry name" value="HYDRO"/>
    <property type="match status" value="1"/>
</dbReference>
<dbReference type="Pfam" id="PF01185">
    <property type="entry name" value="Hydrophobin"/>
    <property type="match status" value="1"/>
</dbReference>
<comment type="similarity">
    <text evidence="2 8">Belongs to the fungal hydrophobin family.</text>
</comment>
<comment type="caution">
    <text evidence="9">The sequence shown here is derived from an EMBL/GenBank/DDBJ whole genome shotgun (WGS) entry which is preliminary data.</text>
</comment>
<evidence type="ECO:0000256" key="5">
    <source>
        <dbReference type="ARBA" id="ARBA00022729"/>
    </source>
</evidence>
<evidence type="ECO:0000256" key="6">
    <source>
        <dbReference type="ARBA" id="ARBA00023157"/>
    </source>
</evidence>
<dbReference type="InterPro" id="IPR001338">
    <property type="entry name" value="Class_I_Hydrophobin"/>
</dbReference>
<evidence type="ECO:0000256" key="4">
    <source>
        <dbReference type="ARBA" id="ARBA00022525"/>
    </source>
</evidence>
<feature type="chain" id="PRO_5044995060" description="Hydrophobin" evidence="8">
    <location>
        <begin position="22"/>
        <end position="171"/>
    </location>
</feature>
<comment type="subunit">
    <text evidence="7">Self-assembles to form functional amyloid fibrils called rodlets. Self-assembly into fibrillar rodlets occurs spontaneously at hydrophobic:hydrophilic interfaces and the rodlets further associate laterally to form amphipathic monolayers.</text>
</comment>
<protein>
    <recommendedName>
        <fullName evidence="8">Hydrophobin</fullName>
    </recommendedName>
</protein>
<reference evidence="10" key="1">
    <citation type="submission" date="2024-06" db="EMBL/GenBank/DDBJ databases">
        <title>Multi-omics analyses provide insights into the biosynthesis of the anticancer antibiotic pleurotin in Hohenbuehelia grisea.</title>
        <authorList>
            <person name="Weaver J.A."/>
            <person name="Alberti F."/>
        </authorList>
    </citation>
    <scope>NUCLEOTIDE SEQUENCE [LARGE SCALE GENOMIC DNA]</scope>
    <source>
        <strain evidence="10">T-177</strain>
    </source>
</reference>
<evidence type="ECO:0000256" key="8">
    <source>
        <dbReference type="RuleBase" id="RU365009"/>
    </source>
</evidence>